<evidence type="ECO:0000313" key="2">
    <source>
        <dbReference type="Proteomes" id="UP000019335"/>
    </source>
</evidence>
<comment type="caution">
    <text evidence="1">The sequence shown here is derived from an EMBL/GenBank/DDBJ whole genome shotgun (WGS) entry which is preliminary data.</text>
</comment>
<sequence length="74" mass="8421">MQKVQDAGTGLSGLGNFCLYLGSASYVMSDSERGDGMEREFHLSICMKVLRTHHIWRRQSEIKRGRVTECGWRG</sequence>
<dbReference type="AlphaFoldDB" id="W7TA57"/>
<name>W7TA57_9STRA</name>
<dbReference type="EMBL" id="AZIL01003119">
    <property type="protein sequence ID" value="EWM20403.1"/>
    <property type="molecule type" value="Genomic_DNA"/>
</dbReference>
<accession>W7TA57</accession>
<dbReference type="Proteomes" id="UP000019335">
    <property type="component" value="Unassembled WGS sequence"/>
</dbReference>
<reference evidence="1 2" key="1">
    <citation type="journal article" date="2014" name="Mol. Plant">
        <title>Chromosome Scale Genome Assembly and Transcriptome Profiling of Nannochloropsis gaditana in Nitrogen Depletion.</title>
        <authorList>
            <person name="Corteggiani Carpinelli E."/>
            <person name="Telatin A."/>
            <person name="Vitulo N."/>
            <person name="Forcato C."/>
            <person name="D'Angelo M."/>
            <person name="Schiavon R."/>
            <person name="Vezzi A."/>
            <person name="Giacometti G.M."/>
            <person name="Morosinotto T."/>
            <person name="Valle G."/>
        </authorList>
    </citation>
    <scope>NUCLEOTIDE SEQUENCE [LARGE SCALE GENOMIC DNA]</scope>
    <source>
        <strain evidence="1 2">B-31</strain>
    </source>
</reference>
<evidence type="ECO:0000313" key="1">
    <source>
        <dbReference type="EMBL" id="EWM20403.1"/>
    </source>
</evidence>
<keyword evidence="2" id="KW-1185">Reference proteome</keyword>
<protein>
    <submittedName>
        <fullName evidence="1">Uncharacterized protein</fullName>
    </submittedName>
</protein>
<proteinExistence type="predicted"/>
<gene>
    <name evidence="1" type="ORF">Naga_100792g1</name>
</gene>
<organism evidence="1 2">
    <name type="scientific">Nannochloropsis gaditana</name>
    <dbReference type="NCBI Taxonomy" id="72520"/>
    <lineage>
        <taxon>Eukaryota</taxon>
        <taxon>Sar</taxon>
        <taxon>Stramenopiles</taxon>
        <taxon>Ochrophyta</taxon>
        <taxon>Eustigmatophyceae</taxon>
        <taxon>Eustigmatales</taxon>
        <taxon>Monodopsidaceae</taxon>
        <taxon>Nannochloropsis</taxon>
    </lineage>
</organism>